<reference evidence="1 2" key="1">
    <citation type="journal article" date="2019" name="Sci. Rep.">
        <title>Orb-weaving spider Araneus ventricosus genome elucidates the spidroin gene catalogue.</title>
        <authorList>
            <person name="Kono N."/>
            <person name="Nakamura H."/>
            <person name="Ohtoshi R."/>
            <person name="Moran D.A.P."/>
            <person name="Shinohara A."/>
            <person name="Yoshida Y."/>
            <person name="Fujiwara M."/>
            <person name="Mori M."/>
            <person name="Tomita M."/>
            <person name="Arakawa K."/>
        </authorList>
    </citation>
    <scope>NUCLEOTIDE SEQUENCE [LARGE SCALE GENOMIC DNA]</scope>
</reference>
<organism evidence="1 2">
    <name type="scientific">Araneus ventricosus</name>
    <name type="common">Orbweaver spider</name>
    <name type="synonym">Epeira ventricosa</name>
    <dbReference type="NCBI Taxonomy" id="182803"/>
    <lineage>
        <taxon>Eukaryota</taxon>
        <taxon>Metazoa</taxon>
        <taxon>Ecdysozoa</taxon>
        <taxon>Arthropoda</taxon>
        <taxon>Chelicerata</taxon>
        <taxon>Arachnida</taxon>
        <taxon>Araneae</taxon>
        <taxon>Araneomorphae</taxon>
        <taxon>Entelegynae</taxon>
        <taxon>Araneoidea</taxon>
        <taxon>Araneidae</taxon>
        <taxon>Araneus</taxon>
    </lineage>
</organism>
<evidence type="ECO:0000313" key="1">
    <source>
        <dbReference type="EMBL" id="GBL99406.1"/>
    </source>
</evidence>
<dbReference type="EMBL" id="BGPR01000148">
    <property type="protein sequence ID" value="GBL99406.1"/>
    <property type="molecule type" value="Genomic_DNA"/>
</dbReference>
<evidence type="ECO:0000313" key="2">
    <source>
        <dbReference type="Proteomes" id="UP000499080"/>
    </source>
</evidence>
<dbReference type="OrthoDB" id="6106269at2759"/>
<protein>
    <submittedName>
        <fullName evidence="1">Uncharacterized protein</fullName>
    </submittedName>
</protein>
<proteinExistence type="predicted"/>
<keyword evidence="2" id="KW-1185">Reference proteome</keyword>
<accession>A0A4Y2C6W7</accession>
<comment type="caution">
    <text evidence="1">The sequence shown here is derived from an EMBL/GenBank/DDBJ whole genome shotgun (WGS) entry which is preliminary data.</text>
</comment>
<dbReference type="Proteomes" id="UP000499080">
    <property type="component" value="Unassembled WGS sequence"/>
</dbReference>
<name>A0A4Y2C6W7_ARAVE</name>
<gene>
    <name evidence="1" type="ORF">AVEN_206809_1</name>
</gene>
<sequence length="169" mass="19095">MPIRGFTSKVKVHDELIPVNPYTIFRRISILKKSDAELLKCSEFEVAPFPLSLFDEGGLLKTRKSVFYDLFSTANDVNFTSACYVADGNPALNDLQFAITEKGQGCTNSPENDNIITNLANQEAEIDIRMEEIISEVDLEEECQTLQVEKSDSKQTVINDRHNRLTFNI</sequence>
<dbReference type="AlphaFoldDB" id="A0A4Y2C6W7"/>